<dbReference type="EMBL" id="CAVNYO010000033">
    <property type="protein sequence ID" value="CAK5263072.1"/>
    <property type="molecule type" value="Genomic_DNA"/>
</dbReference>
<organism evidence="2 3">
    <name type="scientific">Mycena citricolor</name>
    <dbReference type="NCBI Taxonomy" id="2018698"/>
    <lineage>
        <taxon>Eukaryota</taxon>
        <taxon>Fungi</taxon>
        <taxon>Dikarya</taxon>
        <taxon>Basidiomycota</taxon>
        <taxon>Agaricomycotina</taxon>
        <taxon>Agaricomycetes</taxon>
        <taxon>Agaricomycetidae</taxon>
        <taxon>Agaricales</taxon>
        <taxon>Marasmiineae</taxon>
        <taxon>Mycenaceae</taxon>
        <taxon>Mycena</taxon>
    </lineage>
</organism>
<feature type="compositionally biased region" description="Low complexity" evidence="1">
    <location>
        <begin position="44"/>
        <end position="54"/>
    </location>
</feature>
<dbReference type="Pfam" id="PF03645">
    <property type="entry name" value="Tctex-1"/>
    <property type="match status" value="1"/>
</dbReference>
<dbReference type="Proteomes" id="UP001295794">
    <property type="component" value="Unassembled WGS sequence"/>
</dbReference>
<protein>
    <submittedName>
        <fullName evidence="2">Uncharacterized protein</fullName>
    </submittedName>
</protein>
<dbReference type="Gene3D" id="3.30.1140.40">
    <property type="entry name" value="Tctex-1"/>
    <property type="match status" value="1"/>
</dbReference>
<evidence type="ECO:0000313" key="2">
    <source>
        <dbReference type="EMBL" id="CAK5263072.1"/>
    </source>
</evidence>
<dbReference type="CDD" id="cd21449">
    <property type="entry name" value="DLC-like_SF"/>
    <property type="match status" value="1"/>
</dbReference>
<comment type="caution">
    <text evidence="2">The sequence shown here is derived from an EMBL/GenBank/DDBJ whole genome shotgun (WGS) entry which is preliminary data.</text>
</comment>
<evidence type="ECO:0000313" key="3">
    <source>
        <dbReference type="Proteomes" id="UP001295794"/>
    </source>
</evidence>
<feature type="non-terminal residue" evidence="2">
    <location>
        <position position="1"/>
    </location>
</feature>
<feature type="region of interest" description="Disordered" evidence="1">
    <location>
        <begin position="31"/>
        <end position="58"/>
    </location>
</feature>
<keyword evidence="3" id="KW-1185">Reference proteome</keyword>
<gene>
    <name evidence="2" type="ORF">MYCIT1_LOCUS2286</name>
</gene>
<dbReference type="InterPro" id="IPR005334">
    <property type="entry name" value="Tctex-1-like"/>
</dbReference>
<dbReference type="InterPro" id="IPR038586">
    <property type="entry name" value="Tctex-1-like_sf"/>
</dbReference>
<name>A0AAD2GVQ4_9AGAR</name>
<sequence length="173" mass="19330">ESEVDIYLPLLSIGDWVGNALNVTETAMAGLSSPSFRTPPRSDPASPSPLYRSSLPPPRPPTFDADLLKNYTKALLPATLQSVGSWDPKDKDRVKGWTKEIGDRVKTRMLEIQPSGFKYIVLTQINENLGQGGRRVVLAHWPWNDLICTVGLIWRVIGKKPTWSFKRCSLMTP</sequence>
<proteinExistence type="predicted"/>
<reference evidence="2" key="1">
    <citation type="submission" date="2023-11" db="EMBL/GenBank/DDBJ databases">
        <authorList>
            <person name="De Vega J J."/>
            <person name="De Vega J J."/>
        </authorList>
    </citation>
    <scope>NUCLEOTIDE SEQUENCE</scope>
</reference>
<accession>A0AAD2GVQ4</accession>
<dbReference type="AlphaFoldDB" id="A0AAD2GVQ4"/>
<evidence type="ECO:0000256" key="1">
    <source>
        <dbReference type="SAM" id="MobiDB-lite"/>
    </source>
</evidence>